<proteinExistence type="predicted"/>
<name>X6PBH0_RETFI</name>
<feature type="compositionally biased region" description="Basic and acidic residues" evidence="1">
    <location>
        <begin position="75"/>
        <end position="84"/>
    </location>
</feature>
<accession>X6PBH0</accession>
<dbReference type="AlphaFoldDB" id="X6PBH0"/>
<reference evidence="3 4" key="1">
    <citation type="journal article" date="2013" name="Curr. Biol.">
        <title>The Genome of the Foraminiferan Reticulomyxa filosa.</title>
        <authorList>
            <person name="Glockner G."/>
            <person name="Hulsmann N."/>
            <person name="Schleicher M."/>
            <person name="Noegel A.A."/>
            <person name="Eichinger L."/>
            <person name="Gallinger C."/>
            <person name="Pawlowski J."/>
            <person name="Sierra R."/>
            <person name="Euteneuer U."/>
            <person name="Pillet L."/>
            <person name="Moustafa A."/>
            <person name="Platzer M."/>
            <person name="Groth M."/>
            <person name="Szafranski K."/>
            <person name="Schliwa M."/>
        </authorList>
    </citation>
    <scope>NUCLEOTIDE SEQUENCE [LARGE SCALE GENOMIC DNA]</scope>
</reference>
<gene>
    <name evidence="3" type="ORF">RFI_02053</name>
</gene>
<keyword evidence="2" id="KW-0812">Transmembrane</keyword>
<evidence type="ECO:0000313" key="4">
    <source>
        <dbReference type="Proteomes" id="UP000023152"/>
    </source>
</evidence>
<keyword evidence="2" id="KW-1133">Transmembrane helix</keyword>
<evidence type="ECO:0000256" key="1">
    <source>
        <dbReference type="SAM" id="MobiDB-lite"/>
    </source>
</evidence>
<feature type="region of interest" description="Disordered" evidence="1">
    <location>
        <begin position="68"/>
        <end position="93"/>
    </location>
</feature>
<feature type="transmembrane region" description="Helical" evidence="2">
    <location>
        <begin position="135"/>
        <end position="160"/>
    </location>
</feature>
<evidence type="ECO:0000313" key="3">
    <source>
        <dbReference type="EMBL" id="ETO35022.1"/>
    </source>
</evidence>
<keyword evidence="4" id="KW-1185">Reference proteome</keyword>
<comment type="caution">
    <text evidence="3">The sequence shown here is derived from an EMBL/GenBank/DDBJ whole genome shotgun (WGS) entry which is preliminary data.</text>
</comment>
<dbReference type="Proteomes" id="UP000023152">
    <property type="component" value="Unassembled WGS sequence"/>
</dbReference>
<organism evidence="3 4">
    <name type="scientific">Reticulomyxa filosa</name>
    <dbReference type="NCBI Taxonomy" id="46433"/>
    <lineage>
        <taxon>Eukaryota</taxon>
        <taxon>Sar</taxon>
        <taxon>Rhizaria</taxon>
        <taxon>Retaria</taxon>
        <taxon>Foraminifera</taxon>
        <taxon>Monothalamids</taxon>
        <taxon>Reticulomyxidae</taxon>
        <taxon>Reticulomyxa</taxon>
    </lineage>
</organism>
<evidence type="ECO:0000256" key="2">
    <source>
        <dbReference type="SAM" id="Phobius"/>
    </source>
</evidence>
<keyword evidence="2" id="KW-0472">Membrane</keyword>
<dbReference type="EMBL" id="ASPP01002032">
    <property type="protein sequence ID" value="ETO35022.1"/>
    <property type="molecule type" value="Genomic_DNA"/>
</dbReference>
<sequence>MQSEAPRFDRVKAIFFSLQSVYCVERRRKEGIGARNAIDNNGRCSIQLNLYGRVSSTRPPKVDYVGLCSEGSNSDGKEHKDKEQTSTGANGQSTANVVETNNKIIDKITQIISPALRKYQIHEQSKIDQTIVFRLFFFFFFFFVIVHTKLFYVCLVGITLNEGNYDPLISERYALVNSISSMMAIGAALYLRKPLYSYFYQEISSSSPSTPLTGVLFRTQCPHNTHTHIHK</sequence>
<protein>
    <submittedName>
        <fullName evidence="3">Uncharacterized protein</fullName>
    </submittedName>
</protein>
<feature type="transmembrane region" description="Helical" evidence="2">
    <location>
        <begin position="172"/>
        <end position="191"/>
    </location>
</feature>